<dbReference type="KEGG" id="sxi:SXIM_40930"/>
<dbReference type="RefSeq" id="WP_030733549.1">
    <property type="nucleotide sequence ID" value="NZ_CBDRAA010000003.1"/>
</dbReference>
<gene>
    <name evidence="2" type="ORF">SXIM_40930</name>
</gene>
<name>A0A0F7FXP7_9ACTN</name>
<proteinExistence type="predicted"/>
<dbReference type="STRING" id="408015.SXIM_40930"/>
<dbReference type="EMBL" id="CP009922">
    <property type="protein sequence ID" value="AKG45477.1"/>
    <property type="molecule type" value="Genomic_DNA"/>
</dbReference>
<keyword evidence="3" id="KW-1185">Reference proteome</keyword>
<reference evidence="2" key="1">
    <citation type="submission" date="2019-08" db="EMBL/GenBank/DDBJ databases">
        <title>Complete genome sequence of a mangrove-derived Streptomyces xiamenensis.</title>
        <authorList>
            <person name="Xu J."/>
        </authorList>
    </citation>
    <scope>NUCLEOTIDE SEQUENCE</scope>
    <source>
        <strain evidence="2">318</strain>
    </source>
</reference>
<accession>A0A0F7FXP7</accession>
<protein>
    <submittedName>
        <fullName evidence="2">Uncharacterized protein</fullName>
    </submittedName>
</protein>
<evidence type="ECO:0000313" key="3">
    <source>
        <dbReference type="Proteomes" id="UP000034034"/>
    </source>
</evidence>
<dbReference type="HOGENOM" id="CLU_2866103_0_0_11"/>
<evidence type="ECO:0000313" key="2">
    <source>
        <dbReference type="EMBL" id="AKG45477.1"/>
    </source>
</evidence>
<evidence type="ECO:0000256" key="1">
    <source>
        <dbReference type="SAM" id="Phobius"/>
    </source>
</evidence>
<feature type="transmembrane region" description="Helical" evidence="1">
    <location>
        <begin position="31"/>
        <end position="51"/>
    </location>
</feature>
<sequence>MAGPSLARQWAHLGPLHENSPGEVGRAASPVLATPSAFAAGMGIVVGAYVVGRMIGSETEPVIQ</sequence>
<keyword evidence="1" id="KW-0812">Transmembrane</keyword>
<dbReference type="PATRIC" id="fig|408015.6.peg.4145"/>
<keyword evidence="1" id="KW-0472">Membrane</keyword>
<dbReference type="AlphaFoldDB" id="A0A0F7FXP7"/>
<keyword evidence="1" id="KW-1133">Transmembrane helix</keyword>
<dbReference type="Proteomes" id="UP000034034">
    <property type="component" value="Chromosome"/>
</dbReference>
<organism evidence="2 3">
    <name type="scientific">Streptomyces xiamenensis</name>
    <dbReference type="NCBI Taxonomy" id="408015"/>
    <lineage>
        <taxon>Bacteria</taxon>
        <taxon>Bacillati</taxon>
        <taxon>Actinomycetota</taxon>
        <taxon>Actinomycetes</taxon>
        <taxon>Kitasatosporales</taxon>
        <taxon>Streptomycetaceae</taxon>
        <taxon>Streptomyces</taxon>
    </lineage>
</organism>